<dbReference type="Proteomes" id="UP001597083">
    <property type="component" value="Unassembled WGS sequence"/>
</dbReference>
<name>A0ABW3CMD1_9ACTN</name>
<dbReference type="Pfam" id="PF07978">
    <property type="entry name" value="NIPSNAP"/>
    <property type="match status" value="1"/>
</dbReference>
<reference evidence="4" key="1">
    <citation type="journal article" date="2019" name="Int. J. Syst. Evol. Microbiol.">
        <title>The Global Catalogue of Microorganisms (GCM) 10K type strain sequencing project: providing services to taxonomists for standard genome sequencing and annotation.</title>
        <authorList>
            <consortium name="The Broad Institute Genomics Platform"/>
            <consortium name="The Broad Institute Genome Sequencing Center for Infectious Disease"/>
            <person name="Wu L."/>
            <person name="Ma J."/>
        </authorList>
    </citation>
    <scope>NUCLEOTIDE SEQUENCE [LARGE SCALE GENOMIC DNA]</scope>
    <source>
        <strain evidence="4">JCM 31696</strain>
    </source>
</reference>
<feature type="non-terminal residue" evidence="3">
    <location>
        <position position="248"/>
    </location>
</feature>
<evidence type="ECO:0000313" key="4">
    <source>
        <dbReference type="Proteomes" id="UP001597083"/>
    </source>
</evidence>
<dbReference type="SUPFAM" id="SSF54909">
    <property type="entry name" value="Dimeric alpha+beta barrel"/>
    <property type="match status" value="1"/>
</dbReference>
<dbReference type="EMBL" id="JBHTIR010003273">
    <property type="protein sequence ID" value="MFD0854947.1"/>
    <property type="molecule type" value="Genomic_DNA"/>
</dbReference>
<comment type="caution">
    <text evidence="3">The sequence shown here is derived from an EMBL/GenBank/DDBJ whole genome shotgun (WGS) entry which is preliminary data.</text>
</comment>
<organism evidence="3 4">
    <name type="scientific">Actinomadura adrarensis</name>
    <dbReference type="NCBI Taxonomy" id="1819600"/>
    <lineage>
        <taxon>Bacteria</taxon>
        <taxon>Bacillati</taxon>
        <taxon>Actinomycetota</taxon>
        <taxon>Actinomycetes</taxon>
        <taxon>Streptosporangiales</taxon>
        <taxon>Thermomonosporaceae</taxon>
        <taxon>Actinomadura</taxon>
    </lineage>
</organism>
<feature type="region of interest" description="Disordered" evidence="1">
    <location>
        <begin position="228"/>
        <end position="248"/>
    </location>
</feature>
<proteinExistence type="predicted"/>
<accession>A0ABW3CMD1</accession>
<evidence type="ECO:0000259" key="2">
    <source>
        <dbReference type="Pfam" id="PF07978"/>
    </source>
</evidence>
<evidence type="ECO:0000313" key="3">
    <source>
        <dbReference type="EMBL" id="MFD0854947.1"/>
    </source>
</evidence>
<feature type="domain" description="NIPSNAP" evidence="2">
    <location>
        <begin position="16"/>
        <end position="113"/>
    </location>
</feature>
<evidence type="ECO:0000256" key="1">
    <source>
        <dbReference type="SAM" id="MobiDB-lite"/>
    </source>
</evidence>
<gene>
    <name evidence="3" type="ORF">ACFQ07_22085</name>
</gene>
<dbReference type="Gene3D" id="3.30.70.100">
    <property type="match status" value="1"/>
</dbReference>
<sequence length="248" mass="27919">MIGESHRTMDGTWPVVELRQYTLRPGARDVLIELFDREFVETQEAAGMRIMGQFRDEDDPDRFVWMRGFRDMASRGAALTAFYLEGDAWKAHGKAANATMLDSTDALLLRPLSETAGFPLPEARPGPGATALPPSRFMATICHLDAPVDNAFVRFFDERVRPVLSGTGAHPIACFETEPSENTFPRLPVREGENVFIWFTSFEDDDRRRTHLDRLARSKEWNEDVLPGLSARLTGPPQRLNLAPTARS</sequence>
<dbReference type="InterPro" id="IPR011008">
    <property type="entry name" value="Dimeric_a/b-barrel"/>
</dbReference>
<keyword evidence="4" id="KW-1185">Reference proteome</keyword>
<protein>
    <submittedName>
        <fullName evidence="3">NIPSNAP family protein</fullName>
    </submittedName>
</protein>
<dbReference type="InterPro" id="IPR012577">
    <property type="entry name" value="NIPSNAP"/>
</dbReference>